<gene>
    <name evidence="1" type="ORF">GCM10007415_12620</name>
</gene>
<dbReference type="EMBL" id="BMER01000001">
    <property type="protein sequence ID" value="GGG81447.1"/>
    <property type="molecule type" value="Genomic_DNA"/>
</dbReference>
<dbReference type="AlphaFoldDB" id="A0A917M712"/>
<reference evidence="1" key="2">
    <citation type="submission" date="2020-09" db="EMBL/GenBank/DDBJ databases">
        <authorList>
            <person name="Sun Q."/>
            <person name="Zhou Y."/>
        </authorList>
    </citation>
    <scope>NUCLEOTIDE SEQUENCE</scope>
    <source>
        <strain evidence="1">CGMCC 1.12195</strain>
    </source>
</reference>
<accession>A0A917M712</accession>
<keyword evidence="2" id="KW-1185">Reference proteome</keyword>
<proteinExistence type="predicted"/>
<organism evidence="1 2">
    <name type="scientific">Parapedobacter pyrenivorans</name>
    <dbReference type="NCBI Taxonomy" id="1305674"/>
    <lineage>
        <taxon>Bacteria</taxon>
        <taxon>Pseudomonadati</taxon>
        <taxon>Bacteroidota</taxon>
        <taxon>Sphingobacteriia</taxon>
        <taxon>Sphingobacteriales</taxon>
        <taxon>Sphingobacteriaceae</taxon>
        <taxon>Parapedobacter</taxon>
    </lineage>
</organism>
<name>A0A917M712_9SPHI</name>
<evidence type="ECO:0000313" key="1">
    <source>
        <dbReference type="EMBL" id="GGG81447.1"/>
    </source>
</evidence>
<reference evidence="1" key="1">
    <citation type="journal article" date="2014" name="Int. J. Syst. Evol. Microbiol.">
        <title>Complete genome sequence of Corynebacterium casei LMG S-19264T (=DSM 44701T), isolated from a smear-ripened cheese.</title>
        <authorList>
            <consortium name="US DOE Joint Genome Institute (JGI-PGF)"/>
            <person name="Walter F."/>
            <person name="Albersmeier A."/>
            <person name="Kalinowski J."/>
            <person name="Ruckert C."/>
        </authorList>
    </citation>
    <scope>NUCLEOTIDE SEQUENCE</scope>
    <source>
        <strain evidence="1">CGMCC 1.12195</strain>
    </source>
</reference>
<sequence length="125" mass="13965">MSLSHNERLFQVFEHLKSSSRIKTYISFGELIGENKAGVNDLKNDRKKVTIEHFFKLKNSYPELNTDYLIGVSDELLLPDSDGNGHYAPKASTPQGDQQAVIAALRETIASKNETIEALKSLLSK</sequence>
<comment type="caution">
    <text evidence="1">The sequence shown here is derived from an EMBL/GenBank/DDBJ whole genome shotgun (WGS) entry which is preliminary data.</text>
</comment>
<dbReference type="Proteomes" id="UP000660862">
    <property type="component" value="Unassembled WGS sequence"/>
</dbReference>
<evidence type="ECO:0000313" key="2">
    <source>
        <dbReference type="Proteomes" id="UP000660862"/>
    </source>
</evidence>
<dbReference type="RefSeq" id="WP_188505045.1">
    <property type="nucleotide sequence ID" value="NZ_BMER01000001.1"/>
</dbReference>
<protein>
    <submittedName>
        <fullName evidence="1">Uncharacterized protein</fullName>
    </submittedName>
</protein>